<feature type="chain" id="PRO_5042101496" evidence="2">
    <location>
        <begin position="23"/>
        <end position="273"/>
    </location>
</feature>
<keyword evidence="4" id="KW-1185">Reference proteome</keyword>
<protein>
    <submittedName>
        <fullName evidence="3">Uncharacterized protein</fullName>
    </submittedName>
</protein>
<feature type="signal peptide" evidence="2">
    <location>
        <begin position="1"/>
        <end position="22"/>
    </location>
</feature>
<dbReference type="EMBL" id="JAKELL010000033">
    <property type="protein sequence ID" value="KAH8989972.1"/>
    <property type="molecule type" value="Genomic_DNA"/>
</dbReference>
<proteinExistence type="predicted"/>
<evidence type="ECO:0000313" key="3">
    <source>
        <dbReference type="EMBL" id="KAH8989972.1"/>
    </source>
</evidence>
<gene>
    <name evidence="3" type="ORF">EDB92DRAFT_2104152</name>
</gene>
<reference evidence="3" key="1">
    <citation type="submission" date="2022-01" db="EMBL/GenBank/DDBJ databases">
        <title>Comparative genomics reveals a dynamic genome evolution in the ectomycorrhizal milk-cap (Lactarius) mushrooms.</title>
        <authorList>
            <consortium name="DOE Joint Genome Institute"/>
            <person name="Lebreton A."/>
            <person name="Tang N."/>
            <person name="Kuo A."/>
            <person name="LaButti K."/>
            <person name="Drula E."/>
            <person name="Barry K."/>
            <person name="Clum A."/>
            <person name="Lipzen A."/>
            <person name="Mousain D."/>
            <person name="Ng V."/>
            <person name="Wang R."/>
            <person name="Wang X."/>
            <person name="Dai Y."/>
            <person name="Henrissat B."/>
            <person name="Grigoriev I.V."/>
            <person name="Guerin-Laguette A."/>
            <person name="Yu F."/>
            <person name="Martin F.M."/>
        </authorList>
    </citation>
    <scope>NUCLEOTIDE SEQUENCE</scope>
    <source>
        <strain evidence="3">QP</strain>
    </source>
</reference>
<keyword evidence="2" id="KW-0732">Signal</keyword>
<dbReference type="Proteomes" id="UP001201163">
    <property type="component" value="Unassembled WGS sequence"/>
</dbReference>
<evidence type="ECO:0000313" key="4">
    <source>
        <dbReference type="Proteomes" id="UP001201163"/>
    </source>
</evidence>
<feature type="compositionally biased region" description="Polar residues" evidence="1">
    <location>
        <begin position="166"/>
        <end position="176"/>
    </location>
</feature>
<feature type="region of interest" description="Disordered" evidence="1">
    <location>
        <begin position="161"/>
        <end position="189"/>
    </location>
</feature>
<sequence length="273" mass="30503">MKFATTSSIVVLAFSFLQLAHLLPVPAVSTSTPLPSGVPNRTSHKGEEPHLFFRTLWYSLEAQCAALNDLKASPRDGLLEFYVSMPATDSTIVLNNDPNTPPENQYMLLVPCRVQANKKGIDDKQAKRRGKVQLGWLWWIVEMSRTKSRFKLPMLRSRHGCHGQERTQLTVSNKPSTLGGRRPVPRTGAEGRKVVLPRVMGDVVDASQAYSNKTIRFQARGVRRGRATAPREASWGPSKSYINSTSYHRIVSGHQYNYNIPSQLDAVIAQHVL</sequence>
<accession>A0AAD4LG92</accession>
<comment type="caution">
    <text evidence="3">The sequence shown here is derived from an EMBL/GenBank/DDBJ whole genome shotgun (WGS) entry which is preliminary data.</text>
</comment>
<dbReference type="AlphaFoldDB" id="A0AAD4LG92"/>
<organism evidence="3 4">
    <name type="scientific">Lactarius akahatsu</name>
    <dbReference type="NCBI Taxonomy" id="416441"/>
    <lineage>
        <taxon>Eukaryota</taxon>
        <taxon>Fungi</taxon>
        <taxon>Dikarya</taxon>
        <taxon>Basidiomycota</taxon>
        <taxon>Agaricomycotina</taxon>
        <taxon>Agaricomycetes</taxon>
        <taxon>Russulales</taxon>
        <taxon>Russulaceae</taxon>
        <taxon>Lactarius</taxon>
    </lineage>
</organism>
<evidence type="ECO:0000256" key="1">
    <source>
        <dbReference type="SAM" id="MobiDB-lite"/>
    </source>
</evidence>
<name>A0AAD4LG92_9AGAM</name>
<evidence type="ECO:0000256" key="2">
    <source>
        <dbReference type="SAM" id="SignalP"/>
    </source>
</evidence>